<organism evidence="1 2">
    <name type="scientific">Sphingobacterium hungaricum</name>
    <dbReference type="NCBI Taxonomy" id="2082723"/>
    <lineage>
        <taxon>Bacteria</taxon>
        <taxon>Pseudomonadati</taxon>
        <taxon>Bacteroidota</taxon>
        <taxon>Sphingobacteriia</taxon>
        <taxon>Sphingobacteriales</taxon>
        <taxon>Sphingobacteriaceae</taxon>
        <taxon>Sphingobacterium</taxon>
    </lineage>
</organism>
<reference evidence="1" key="1">
    <citation type="submission" date="2018-02" db="EMBL/GenBank/DDBJ databases">
        <authorList>
            <person name="Vasarhelyi B.M."/>
            <person name="Deshmukh S."/>
            <person name="Balint B."/>
            <person name="Kukolya J."/>
        </authorList>
    </citation>
    <scope>NUCLEOTIDE SEQUENCE</scope>
    <source>
        <strain evidence="1">KB22</strain>
    </source>
</reference>
<dbReference type="EMBL" id="PRDK01000010">
    <property type="protein sequence ID" value="MBE8715408.1"/>
    <property type="molecule type" value="Genomic_DNA"/>
</dbReference>
<dbReference type="PROSITE" id="PS51257">
    <property type="entry name" value="PROKAR_LIPOPROTEIN"/>
    <property type="match status" value="1"/>
</dbReference>
<proteinExistence type="predicted"/>
<protein>
    <recommendedName>
        <fullName evidence="3">DUF4142 domain-containing protein</fullName>
    </recommendedName>
</protein>
<evidence type="ECO:0000313" key="2">
    <source>
        <dbReference type="Proteomes" id="UP000616201"/>
    </source>
</evidence>
<dbReference type="Proteomes" id="UP000616201">
    <property type="component" value="Unassembled WGS sequence"/>
</dbReference>
<sequence length="200" mass="21947">MKINSIVASVLCASAFFVSCSNKKAEENQVKYTHTTRVDGDAYHFFQVVGTKTPYEVQYAAYANSANSSAKVKEISAEIEKVYGDLLPQLDSLATKFFVDFPIRGAESFAAHTETAATPVSTALDSTSSVAAQPAVNAHAYSDDAYLKHTQHEQAIILDQFTRLSRNTNKVLRDFAADKLHTLEELYKKSGGEIHEGAHH</sequence>
<evidence type="ECO:0008006" key="3">
    <source>
        <dbReference type="Google" id="ProtNLM"/>
    </source>
</evidence>
<comment type="caution">
    <text evidence="1">The sequence shown here is derived from an EMBL/GenBank/DDBJ whole genome shotgun (WGS) entry which is preliminary data.</text>
</comment>
<dbReference type="AlphaFoldDB" id="A0A928YTR8"/>
<evidence type="ECO:0000313" key="1">
    <source>
        <dbReference type="EMBL" id="MBE8715408.1"/>
    </source>
</evidence>
<name>A0A928YTR8_9SPHI</name>
<gene>
    <name evidence="1" type="ORF">C4F49_17175</name>
</gene>
<keyword evidence="2" id="KW-1185">Reference proteome</keyword>
<dbReference type="RefSeq" id="WP_196935002.1">
    <property type="nucleotide sequence ID" value="NZ_MU158698.1"/>
</dbReference>
<accession>A0A928YTR8</accession>